<reference evidence="2 3" key="1">
    <citation type="submission" date="2018-11" db="EMBL/GenBank/DDBJ databases">
        <title>Sequencing the genomes of 1000 actinobacteria strains.</title>
        <authorList>
            <person name="Klenk H.-P."/>
        </authorList>
    </citation>
    <scope>NUCLEOTIDE SEQUENCE [LARGE SCALE GENOMIC DNA]</scope>
    <source>
        <strain evidence="2 3">DSM 44780</strain>
    </source>
</reference>
<accession>A0A8G1UJV9</accession>
<evidence type="ECO:0000313" key="2">
    <source>
        <dbReference type="EMBL" id="ROR42909.1"/>
    </source>
</evidence>
<dbReference type="Proteomes" id="UP000267408">
    <property type="component" value="Unassembled WGS sequence"/>
</dbReference>
<organism evidence="2 3">
    <name type="scientific">Kitasatospora cineracea</name>
    <dbReference type="NCBI Taxonomy" id="88074"/>
    <lineage>
        <taxon>Bacteria</taxon>
        <taxon>Bacillati</taxon>
        <taxon>Actinomycetota</taxon>
        <taxon>Actinomycetes</taxon>
        <taxon>Kitasatosporales</taxon>
        <taxon>Streptomycetaceae</taxon>
        <taxon>Kitasatospora</taxon>
    </lineage>
</organism>
<comment type="caution">
    <text evidence="2">The sequence shown here is derived from an EMBL/GenBank/DDBJ whole genome shotgun (WGS) entry which is preliminary data.</text>
</comment>
<gene>
    <name evidence="2" type="ORF">EDD39_1043</name>
</gene>
<proteinExistence type="predicted"/>
<protein>
    <submittedName>
        <fullName evidence="2">Uncharacterized protein</fullName>
    </submittedName>
</protein>
<dbReference type="AlphaFoldDB" id="A0A8G1UJV9"/>
<feature type="region of interest" description="Disordered" evidence="1">
    <location>
        <begin position="1"/>
        <end position="21"/>
    </location>
</feature>
<evidence type="ECO:0000313" key="3">
    <source>
        <dbReference type="Proteomes" id="UP000267408"/>
    </source>
</evidence>
<dbReference type="EMBL" id="RJVJ01000001">
    <property type="protein sequence ID" value="ROR42909.1"/>
    <property type="molecule type" value="Genomic_DNA"/>
</dbReference>
<dbReference type="RefSeq" id="WP_100836962.1">
    <property type="nucleotide sequence ID" value="NZ_RJVJ01000001.1"/>
</dbReference>
<dbReference type="OrthoDB" id="4347376at2"/>
<evidence type="ECO:0000256" key="1">
    <source>
        <dbReference type="SAM" id="MobiDB-lite"/>
    </source>
</evidence>
<sequence>MTQPKPPTAQEIEAARDRHRAAAEDANLGPTARRHHQHAACGYDWALRALGTPTAIHHLGYARAYAEQAAQHAPATTRLTLTLPAAFCRWADENGRTPQHFTGDETADRLRLALQAGTKHQIDASTWTLTIPGHDPVAMQQLTALADEFADHCHPDNHPTSIEVRASIALSNALKNLAERHLAAK</sequence>
<name>A0A8G1UJV9_9ACTN</name>